<reference evidence="2" key="1">
    <citation type="submission" date="2019-08" db="EMBL/GenBank/DDBJ databases">
        <authorList>
            <person name="Kucharzyk K."/>
            <person name="Murdoch R.W."/>
            <person name="Higgins S."/>
            <person name="Loffler F."/>
        </authorList>
    </citation>
    <scope>NUCLEOTIDE SEQUENCE</scope>
</reference>
<dbReference type="AlphaFoldDB" id="A0A645FA03"/>
<feature type="region of interest" description="Disordered" evidence="1">
    <location>
        <begin position="1"/>
        <end position="21"/>
    </location>
</feature>
<organism evidence="2">
    <name type="scientific">bioreactor metagenome</name>
    <dbReference type="NCBI Taxonomy" id="1076179"/>
    <lineage>
        <taxon>unclassified sequences</taxon>
        <taxon>metagenomes</taxon>
        <taxon>ecological metagenomes</taxon>
    </lineage>
</organism>
<sequence>MTHLSGRTGSAQRHLPLSRRKRSGEAPFLLKPLECWRLVCHGFNNAILVEAEENSAPILAVEAFVDVRIVFGTVGEFFGADSAVKQIRDSNK</sequence>
<dbReference type="EMBL" id="VSSQ01055392">
    <property type="protein sequence ID" value="MPN09293.1"/>
    <property type="molecule type" value="Genomic_DNA"/>
</dbReference>
<proteinExistence type="predicted"/>
<feature type="compositionally biased region" description="Polar residues" evidence="1">
    <location>
        <begin position="1"/>
        <end position="11"/>
    </location>
</feature>
<name>A0A645FA03_9ZZZZ</name>
<comment type="caution">
    <text evidence="2">The sequence shown here is derived from an EMBL/GenBank/DDBJ whole genome shotgun (WGS) entry which is preliminary data.</text>
</comment>
<gene>
    <name evidence="2" type="ORF">SDC9_156582</name>
</gene>
<protein>
    <submittedName>
        <fullName evidence="2">Uncharacterized protein</fullName>
    </submittedName>
</protein>
<accession>A0A645FA03</accession>
<evidence type="ECO:0000256" key="1">
    <source>
        <dbReference type="SAM" id="MobiDB-lite"/>
    </source>
</evidence>
<evidence type="ECO:0000313" key="2">
    <source>
        <dbReference type="EMBL" id="MPN09293.1"/>
    </source>
</evidence>